<dbReference type="RefSeq" id="WP_085617140.1">
    <property type="nucleotide sequence ID" value="NZ_JBLXAE010000012.1"/>
</dbReference>
<name>A0A1Y2LED5_9PROT</name>
<feature type="region of interest" description="Disordered" evidence="1">
    <location>
        <begin position="1"/>
        <end position="64"/>
    </location>
</feature>
<evidence type="ECO:0000313" key="2">
    <source>
        <dbReference type="EMBL" id="OSQ49265.1"/>
    </source>
</evidence>
<evidence type="ECO:0000313" key="3">
    <source>
        <dbReference type="Proteomes" id="UP000193396"/>
    </source>
</evidence>
<dbReference type="OrthoDB" id="7365391at2"/>
<proteinExistence type="predicted"/>
<dbReference type="Proteomes" id="UP000193396">
    <property type="component" value="Unassembled WGS sequence"/>
</dbReference>
<organism evidence="2 3">
    <name type="scientific">Thalassospira alkalitolerans</name>
    <dbReference type="NCBI Taxonomy" id="1293890"/>
    <lineage>
        <taxon>Bacteria</taxon>
        <taxon>Pseudomonadati</taxon>
        <taxon>Pseudomonadota</taxon>
        <taxon>Alphaproteobacteria</taxon>
        <taxon>Rhodospirillales</taxon>
        <taxon>Thalassospiraceae</taxon>
        <taxon>Thalassospira</taxon>
    </lineage>
</organism>
<accession>A0A1Y2LED5</accession>
<keyword evidence="3" id="KW-1185">Reference proteome</keyword>
<reference evidence="2 3" key="1">
    <citation type="submission" date="2014-03" db="EMBL/GenBank/DDBJ databases">
        <title>The draft genome sequence of Thalassospira alkalitolerans JCM 18968.</title>
        <authorList>
            <person name="Lai Q."/>
            <person name="Shao Z."/>
        </authorList>
    </citation>
    <scope>NUCLEOTIDE SEQUENCE [LARGE SCALE GENOMIC DNA]</scope>
    <source>
        <strain evidence="2 3">JCM 18968</strain>
    </source>
</reference>
<dbReference type="EMBL" id="JFKB01000003">
    <property type="protein sequence ID" value="OSQ49265.1"/>
    <property type="molecule type" value="Genomic_DNA"/>
</dbReference>
<evidence type="ECO:0008006" key="4">
    <source>
        <dbReference type="Google" id="ProtNLM"/>
    </source>
</evidence>
<evidence type="ECO:0000256" key="1">
    <source>
        <dbReference type="SAM" id="MobiDB-lite"/>
    </source>
</evidence>
<protein>
    <recommendedName>
        <fullName evidence="4">Flagellar M-ring protein FliF</fullName>
    </recommendedName>
</protein>
<sequence>MADKVTSGIAGTDEVAGAADTAQSGHLPGPKPMAPIPRYDPVILPDRRRDPDQSGGAVGAVAGQNTGIENFSVAGIEGRIDRRKANVASRVVDSDPEQALRVIRSWLAQG</sequence>
<dbReference type="AlphaFoldDB" id="A0A1Y2LED5"/>
<gene>
    <name evidence="2" type="ORF">TALK_06085</name>
</gene>
<comment type="caution">
    <text evidence="2">The sequence shown here is derived from an EMBL/GenBank/DDBJ whole genome shotgun (WGS) entry which is preliminary data.</text>
</comment>